<keyword evidence="3" id="KW-1185">Reference proteome</keyword>
<feature type="non-terminal residue" evidence="2">
    <location>
        <position position="100"/>
    </location>
</feature>
<evidence type="ECO:0000313" key="3">
    <source>
        <dbReference type="Proteomes" id="UP001151699"/>
    </source>
</evidence>
<name>A0A9Q0N9S1_9DIPT</name>
<protein>
    <submittedName>
        <fullName evidence="2">Uncharacterized protein</fullName>
    </submittedName>
</protein>
<gene>
    <name evidence="2" type="ORF">Bhyg_01181</name>
</gene>
<feature type="compositionally biased region" description="Polar residues" evidence="1">
    <location>
        <begin position="1"/>
        <end position="14"/>
    </location>
</feature>
<organism evidence="2 3">
    <name type="scientific">Pseudolycoriella hygida</name>
    <dbReference type="NCBI Taxonomy" id="35572"/>
    <lineage>
        <taxon>Eukaryota</taxon>
        <taxon>Metazoa</taxon>
        <taxon>Ecdysozoa</taxon>
        <taxon>Arthropoda</taxon>
        <taxon>Hexapoda</taxon>
        <taxon>Insecta</taxon>
        <taxon>Pterygota</taxon>
        <taxon>Neoptera</taxon>
        <taxon>Endopterygota</taxon>
        <taxon>Diptera</taxon>
        <taxon>Nematocera</taxon>
        <taxon>Sciaroidea</taxon>
        <taxon>Sciaridae</taxon>
        <taxon>Pseudolycoriella</taxon>
    </lineage>
</organism>
<dbReference type="OrthoDB" id="636685at2759"/>
<sequence>MENPDQFTESQRTSSSDDEIIDVENVPEERLWHLPQSRIKAIMKLDPDMNLVSTDSVGPKLIDVWRTCNKIRSAVFRSELNLWNFFKSCDPSKNTLISGL</sequence>
<dbReference type="Proteomes" id="UP001151699">
    <property type="component" value="Chromosome A"/>
</dbReference>
<dbReference type="EMBL" id="WJQU01000001">
    <property type="protein sequence ID" value="KAJ6645972.1"/>
    <property type="molecule type" value="Genomic_DNA"/>
</dbReference>
<dbReference type="AlphaFoldDB" id="A0A9Q0N9S1"/>
<evidence type="ECO:0000313" key="2">
    <source>
        <dbReference type="EMBL" id="KAJ6645972.1"/>
    </source>
</evidence>
<feature type="region of interest" description="Disordered" evidence="1">
    <location>
        <begin position="1"/>
        <end position="20"/>
    </location>
</feature>
<proteinExistence type="predicted"/>
<accession>A0A9Q0N9S1</accession>
<reference evidence="2" key="1">
    <citation type="submission" date="2022-07" db="EMBL/GenBank/DDBJ databases">
        <authorList>
            <person name="Trinca V."/>
            <person name="Uliana J.V.C."/>
            <person name="Torres T.T."/>
            <person name="Ward R.J."/>
            <person name="Monesi N."/>
        </authorList>
    </citation>
    <scope>NUCLEOTIDE SEQUENCE</scope>
    <source>
        <strain evidence="2">HSMRA1968</strain>
        <tissue evidence="2">Whole embryos</tissue>
    </source>
</reference>
<evidence type="ECO:0000256" key="1">
    <source>
        <dbReference type="SAM" id="MobiDB-lite"/>
    </source>
</evidence>
<comment type="caution">
    <text evidence="2">The sequence shown here is derived from an EMBL/GenBank/DDBJ whole genome shotgun (WGS) entry which is preliminary data.</text>
</comment>